<keyword evidence="1 4" id="KW-0238">DNA-binding</keyword>
<accession>A0AAT9LD22</accession>
<organism evidence="4">
    <name type="scientific">Candidatus Fermentithermobacillus carboniphilus</name>
    <dbReference type="NCBI Taxonomy" id="3085328"/>
    <lineage>
        <taxon>Bacteria</taxon>
        <taxon>Bacillati</taxon>
        <taxon>Bacillota</taxon>
        <taxon>Candidatus Fermentithermobacillia</taxon>
        <taxon>Candidatus Fermentithermobacillales</taxon>
        <taxon>Candidatus Fermentithermobacillaceae</taxon>
        <taxon>Candidatus Fermentithermobacillus</taxon>
    </lineage>
</organism>
<evidence type="ECO:0000313" key="4">
    <source>
        <dbReference type="EMBL" id="QUL98522.1"/>
    </source>
</evidence>
<feature type="compositionally biased region" description="Basic and acidic residues" evidence="2">
    <location>
        <begin position="72"/>
        <end position="86"/>
    </location>
</feature>
<dbReference type="PROSITE" id="PS51740">
    <property type="entry name" value="SPOVT_ABRB"/>
    <property type="match status" value="1"/>
</dbReference>
<dbReference type="NCBIfam" id="TIGR01439">
    <property type="entry name" value="lp_hng_hel_AbrB"/>
    <property type="match status" value="1"/>
</dbReference>
<evidence type="ECO:0000256" key="1">
    <source>
        <dbReference type="PROSITE-ProRule" id="PRU01076"/>
    </source>
</evidence>
<feature type="region of interest" description="Disordered" evidence="2">
    <location>
        <begin position="63"/>
        <end position="86"/>
    </location>
</feature>
<evidence type="ECO:0000259" key="3">
    <source>
        <dbReference type="PROSITE" id="PS51740"/>
    </source>
</evidence>
<dbReference type="Pfam" id="PF04014">
    <property type="entry name" value="MazE_antitoxin"/>
    <property type="match status" value="1"/>
</dbReference>
<dbReference type="SMART" id="SM00966">
    <property type="entry name" value="SpoVT_AbrB"/>
    <property type="match status" value="1"/>
</dbReference>
<dbReference type="SUPFAM" id="SSF89447">
    <property type="entry name" value="AbrB/MazE/MraZ-like"/>
    <property type="match status" value="1"/>
</dbReference>
<dbReference type="EMBL" id="CP062796">
    <property type="protein sequence ID" value="QUL98522.1"/>
    <property type="molecule type" value="Genomic_DNA"/>
</dbReference>
<dbReference type="KEGG" id="fcz:IMF26_11080"/>
<reference evidence="4" key="2">
    <citation type="journal article" date="2023" name="Biology">
        <title>Prokaryotic Life Associated with Coal-Fire Gas Vents Revealed by Metagenomics.</title>
        <authorList>
            <person name="Kadnikov V.V."/>
            <person name="Mardanov A.V."/>
            <person name="Beletsky A.V."/>
            <person name="Karnachuk O.V."/>
            <person name="Ravin N.V."/>
        </authorList>
    </citation>
    <scope>NUCLEOTIDE SEQUENCE</scope>
    <source>
        <strain evidence="4">Bu02</strain>
    </source>
</reference>
<dbReference type="InterPro" id="IPR007159">
    <property type="entry name" value="SpoVT-AbrB_dom"/>
</dbReference>
<dbReference type="AlphaFoldDB" id="A0AAT9LD22"/>
<protein>
    <submittedName>
        <fullName evidence="4">AbrB/MazE/SpoVT family DNA-binding domain-containing protein</fullName>
    </submittedName>
</protein>
<evidence type="ECO:0000256" key="2">
    <source>
        <dbReference type="SAM" id="MobiDB-lite"/>
    </source>
</evidence>
<proteinExistence type="predicted"/>
<reference evidence="4" key="1">
    <citation type="submission" date="2020-10" db="EMBL/GenBank/DDBJ databases">
        <authorList>
            <person name="Kadnikov V."/>
            <person name="Beletsky A.V."/>
            <person name="Mardanov A.V."/>
            <person name="Karnachuk O.V."/>
            <person name="Ravin N.V."/>
        </authorList>
    </citation>
    <scope>NUCLEOTIDE SEQUENCE</scope>
    <source>
        <strain evidence="4">Bu02</strain>
    </source>
</reference>
<feature type="domain" description="SpoVT-AbrB" evidence="3">
    <location>
        <begin position="2"/>
        <end position="48"/>
    </location>
</feature>
<gene>
    <name evidence="4" type="ORF">IMF26_11080</name>
</gene>
<name>A0AAT9LD22_9FIRM</name>
<dbReference type="Gene3D" id="2.10.260.10">
    <property type="match status" value="1"/>
</dbReference>
<sequence length="86" mass="9765">MGIRAAVDSRGRLLIPVEVRKQLGFKEGDSVLVEPVGPGEFKVVLLKDAVERARGIYRHRRNASENVSDELIAERRRESEEADHRE</sequence>
<dbReference type="InterPro" id="IPR037914">
    <property type="entry name" value="SpoVT-AbrB_sf"/>
</dbReference>
<dbReference type="GO" id="GO:0003677">
    <property type="term" value="F:DNA binding"/>
    <property type="evidence" value="ECO:0007669"/>
    <property type="project" value="UniProtKB-UniRule"/>
</dbReference>